<dbReference type="PANTHER" id="PTHR41286:SF1">
    <property type="entry name" value="HNH NUCLEASE YAJD-RELATED"/>
    <property type="match status" value="1"/>
</dbReference>
<dbReference type="CDD" id="cd00085">
    <property type="entry name" value="HNHc"/>
    <property type="match status" value="1"/>
</dbReference>
<dbReference type="Pfam" id="PF01844">
    <property type="entry name" value="HNH"/>
    <property type="match status" value="1"/>
</dbReference>
<dbReference type="GO" id="GO:0008270">
    <property type="term" value="F:zinc ion binding"/>
    <property type="evidence" value="ECO:0007669"/>
    <property type="project" value="InterPro"/>
</dbReference>
<organism evidence="6 7">
    <name type="scientific">Hespellia stercorisuis DSM 15480</name>
    <dbReference type="NCBI Taxonomy" id="1121950"/>
    <lineage>
        <taxon>Bacteria</taxon>
        <taxon>Bacillati</taxon>
        <taxon>Bacillota</taxon>
        <taxon>Clostridia</taxon>
        <taxon>Lachnospirales</taxon>
        <taxon>Lachnospiraceae</taxon>
        <taxon>Hespellia</taxon>
    </lineage>
</organism>
<dbReference type="GO" id="GO:0003676">
    <property type="term" value="F:nucleic acid binding"/>
    <property type="evidence" value="ECO:0007669"/>
    <property type="project" value="InterPro"/>
</dbReference>
<dbReference type="InterPro" id="IPR003615">
    <property type="entry name" value="HNH_nuc"/>
</dbReference>
<dbReference type="GO" id="GO:0005829">
    <property type="term" value="C:cytosol"/>
    <property type="evidence" value="ECO:0007669"/>
    <property type="project" value="TreeGrafter"/>
</dbReference>
<dbReference type="GO" id="GO:0004519">
    <property type="term" value="F:endonuclease activity"/>
    <property type="evidence" value="ECO:0007669"/>
    <property type="project" value="InterPro"/>
</dbReference>
<evidence type="ECO:0000256" key="2">
    <source>
        <dbReference type="ARBA" id="ARBA00022801"/>
    </source>
</evidence>
<reference evidence="6 7" key="1">
    <citation type="submission" date="2016-11" db="EMBL/GenBank/DDBJ databases">
        <authorList>
            <person name="Jaros S."/>
            <person name="Januszkiewicz K."/>
            <person name="Wedrychowicz H."/>
        </authorList>
    </citation>
    <scope>NUCLEOTIDE SEQUENCE [LARGE SCALE GENOMIC DNA]</scope>
    <source>
        <strain evidence="6 7">DSM 15480</strain>
    </source>
</reference>
<dbReference type="Proteomes" id="UP000184301">
    <property type="component" value="Unassembled WGS sequence"/>
</dbReference>
<dbReference type="PANTHER" id="PTHR41286">
    <property type="entry name" value="HNH NUCLEASE YAJD-RELATED"/>
    <property type="match status" value="1"/>
</dbReference>
<dbReference type="OrthoDB" id="9779761at2"/>
<proteinExistence type="inferred from homology"/>
<accession>A0A1M6KZG7</accession>
<dbReference type="STRING" id="1121950.SAMN02745243_01042"/>
<dbReference type="Gene3D" id="1.10.30.50">
    <property type="match status" value="1"/>
</dbReference>
<dbReference type="RefSeq" id="WP_073106402.1">
    <property type="nucleotide sequence ID" value="NZ_FQZY01000013.1"/>
</dbReference>
<name>A0A1M6KZG7_9FIRM</name>
<dbReference type="SMART" id="SM00507">
    <property type="entry name" value="HNHc"/>
    <property type="match status" value="1"/>
</dbReference>
<evidence type="ECO:0000256" key="3">
    <source>
        <dbReference type="ARBA" id="ARBA00038412"/>
    </source>
</evidence>
<dbReference type="EMBL" id="FQZY01000013">
    <property type="protein sequence ID" value="SHJ64388.1"/>
    <property type="molecule type" value="Genomic_DNA"/>
</dbReference>
<evidence type="ECO:0000313" key="6">
    <source>
        <dbReference type="EMBL" id="SHJ64388.1"/>
    </source>
</evidence>
<dbReference type="AlphaFoldDB" id="A0A1M6KZG7"/>
<keyword evidence="1" id="KW-0540">Nuclease</keyword>
<protein>
    <recommendedName>
        <fullName evidence="4">Putative HNH nuclease YajD</fullName>
    </recommendedName>
</protein>
<dbReference type="InterPro" id="IPR002711">
    <property type="entry name" value="HNH"/>
</dbReference>
<dbReference type="GO" id="GO:0016787">
    <property type="term" value="F:hydrolase activity"/>
    <property type="evidence" value="ECO:0007669"/>
    <property type="project" value="UniProtKB-KW"/>
</dbReference>
<feature type="domain" description="HNH nuclease" evidence="5">
    <location>
        <begin position="53"/>
        <end position="106"/>
    </location>
</feature>
<keyword evidence="2" id="KW-0378">Hydrolase</keyword>
<evidence type="ECO:0000259" key="5">
    <source>
        <dbReference type="SMART" id="SM00507"/>
    </source>
</evidence>
<sequence>MPRKPQRPCQHPGCPKLTSGLYCPEHQRQADYHYNHFQREPETNKRYGRAWKRIRDRYIKAHPLCEECQKQGRLTPAEEVHHILPLSHGGTNNTNNLMALCKPCHSRITVEMGDRWHER</sequence>
<gene>
    <name evidence="6" type="ORF">SAMN02745243_01042</name>
</gene>
<comment type="similarity">
    <text evidence="3">Belongs to the HNH nuclease family.</text>
</comment>
<evidence type="ECO:0000256" key="4">
    <source>
        <dbReference type="ARBA" id="ARBA00040194"/>
    </source>
</evidence>
<evidence type="ECO:0000256" key="1">
    <source>
        <dbReference type="ARBA" id="ARBA00022722"/>
    </source>
</evidence>
<keyword evidence="7" id="KW-1185">Reference proteome</keyword>
<evidence type="ECO:0000313" key="7">
    <source>
        <dbReference type="Proteomes" id="UP000184301"/>
    </source>
</evidence>